<sequence>MDPTKIEDQETIEKINDAYRNLQDPNARSRDDSKRARDSSVLCRDPTSHFVLETARSDQTECQVCFRPFKLGRRQHHCRRCVCNQCRVESKPIPGLIFPMPVRHCTSCNENPPKLIKPVMDPVAKPPAGFEYSTKLGILVNVKTNSNGTPKRTWSRRTASPTRPPRKLQLHGHRVGPCRYPRLGESTSPKAPRYFPDKRTPRGEREKVLPTFLYGCMLHPLLRDADALKAFLALPTDQLLAASGAREGPDPYKGERPDQPPEGLEPVSCPASCCAEEQKKHDGAQKIRRDPAAFRFKALEASTESQTERMEREKERYEKQSSTTHILVVDVWKSSFQQDTTQWNNGMAQWSKHRADSSEAHNPDVSKDIANDYITLHSVQVENVYSVSKPLEKDEEMLLAS</sequence>
<dbReference type="Pfam" id="PF01363">
    <property type="entry name" value="FYVE"/>
    <property type="match status" value="1"/>
</dbReference>
<dbReference type="OrthoDB" id="63070at2759"/>
<comment type="caution">
    <text evidence="7">The sequence shown here is derived from an EMBL/GenBank/DDBJ whole genome shotgun (WGS) entry which is preliminary data.</text>
</comment>
<dbReference type="InterPro" id="IPR017455">
    <property type="entry name" value="Znf_FYVE-rel"/>
</dbReference>
<proteinExistence type="predicted"/>
<evidence type="ECO:0000313" key="7">
    <source>
        <dbReference type="EMBL" id="KAG7387680.1"/>
    </source>
</evidence>
<organism evidence="7 8">
    <name type="scientific">Phytophthora pseudosyringae</name>
    <dbReference type="NCBI Taxonomy" id="221518"/>
    <lineage>
        <taxon>Eukaryota</taxon>
        <taxon>Sar</taxon>
        <taxon>Stramenopiles</taxon>
        <taxon>Oomycota</taxon>
        <taxon>Peronosporomycetes</taxon>
        <taxon>Peronosporales</taxon>
        <taxon>Peronosporaceae</taxon>
        <taxon>Phytophthora</taxon>
    </lineage>
</organism>
<name>A0A8T1W656_9STRA</name>
<dbReference type="EMBL" id="JAGDFM010000074">
    <property type="protein sequence ID" value="KAG7387680.1"/>
    <property type="molecule type" value="Genomic_DNA"/>
</dbReference>
<feature type="compositionally biased region" description="Basic and acidic residues" evidence="5">
    <location>
        <begin position="247"/>
        <end position="259"/>
    </location>
</feature>
<evidence type="ECO:0000256" key="5">
    <source>
        <dbReference type="SAM" id="MobiDB-lite"/>
    </source>
</evidence>
<evidence type="ECO:0000256" key="2">
    <source>
        <dbReference type="ARBA" id="ARBA00022771"/>
    </source>
</evidence>
<feature type="region of interest" description="Disordered" evidence="5">
    <location>
        <begin position="243"/>
        <end position="267"/>
    </location>
</feature>
<dbReference type="InterPro" id="IPR000306">
    <property type="entry name" value="Znf_FYVE"/>
</dbReference>
<evidence type="ECO:0000256" key="1">
    <source>
        <dbReference type="ARBA" id="ARBA00022723"/>
    </source>
</evidence>
<feature type="region of interest" description="Disordered" evidence="5">
    <location>
        <begin position="16"/>
        <end position="40"/>
    </location>
</feature>
<keyword evidence="3" id="KW-0862">Zinc</keyword>
<reference evidence="7" key="1">
    <citation type="submission" date="2021-02" db="EMBL/GenBank/DDBJ databases">
        <authorList>
            <person name="Palmer J.M."/>
        </authorList>
    </citation>
    <scope>NUCLEOTIDE SEQUENCE</scope>
    <source>
        <strain evidence="7">SCRP734</strain>
    </source>
</reference>
<keyword evidence="2 4" id="KW-0863">Zinc-finger</keyword>
<gene>
    <name evidence="7" type="primary">WDFY1_2</name>
    <name evidence="7" type="ORF">PHYPSEUDO_013807</name>
</gene>
<feature type="compositionally biased region" description="Basic residues" evidence="5">
    <location>
        <begin position="164"/>
        <end position="176"/>
    </location>
</feature>
<keyword evidence="8" id="KW-1185">Reference proteome</keyword>
<feature type="region of interest" description="Disordered" evidence="5">
    <location>
        <begin position="298"/>
        <end position="320"/>
    </location>
</feature>
<evidence type="ECO:0000259" key="6">
    <source>
        <dbReference type="PROSITE" id="PS50178"/>
    </source>
</evidence>
<feature type="domain" description="FYVE-type" evidence="6">
    <location>
        <begin position="56"/>
        <end position="113"/>
    </location>
</feature>
<protein>
    <submittedName>
        <fullName evidence="7">WD repeat and FYVE domain-containing protein 1</fullName>
    </submittedName>
</protein>
<dbReference type="GO" id="GO:0008270">
    <property type="term" value="F:zinc ion binding"/>
    <property type="evidence" value="ECO:0007669"/>
    <property type="project" value="UniProtKB-KW"/>
</dbReference>
<dbReference type="PROSITE" id="PS50178">
    <property type="entry name" value="ZF_FYVE"/>
    <property type="match status" value="1"/>
</dbReference>
<accession>A0A8T1W656</accession>
<evidence type="ECO:0000256" key="3">
    <source>
        <dbReference type="ARBA" id="ARBA00022833"/>
    </source>
</evidence>
<evidence type="ECO:0000256" key="4">
    <source>
        <dbReference type="PROSITE-ProRule" id="PRU00091"/>
    </source>
</evidence>
<feature type="compositionally biased region" description="Basic and acidic residues" evidence="5">
    <location>
        <begin position="27"/>
        <end position="38"/>
    </location>
</feature>
<evidence type="ECO:0000313" key="8">
    <source>
        <dbReference type="Proteomes" id="UP000694044"/>
    </source>
</evidence>
<feature type="region of interest" description="Disordered" evidence="5">
    <location>
        <begin position="143"/>
        <end position="201"/>
    </location>
</feature>
<dbReference type="AlphaFoldDB" id="A0A8T1W656"/>
<keyword evidence="1" id="KW-0479">Metal-binding</keyword>
<dbReference type="Proteomes" id="UP000694044">
    <property type="component" value="Unassembled WGS sequence"/>
</dbReference>
<feature type="compositionally biased region" description="Basic and acidic residues" evidence="5">
    <location>
        <begin position="306"/>
        <end position="319"/>
    </location>
</feature>